<proteinExistence type="predicted"/>
<dbReference type="Pfam" id="PF00072">
    <property type="entry name" value="Response_reg"/>
    <property type="match status" value="1"/>
</dbReference>
<reference evidence="5" key="1">
    <citation type="submission" date="2019-08" db="EMBL/GenBank/DDBJ databases">
        <title>Carotenoids and Carotenoid Binding Proteins in the Halophilic Cyanobacterium Euhalothece sp. ZM00.</title>
        <authorList>
            <person name="Cho S.M."/>
            <person name="Song J.Y."/>
            <person name="Park Y.-I."/>
        </authorList>
    </citation>
    <scope>NUCLEOTIDE SEQUENCE [LARGE SCALE GENOMIC DNA]</scope>
    <source>
        <strain evidence="5">Z-M001</strain>
    </source>
</reference>
<dbReference type="InterPro" id="IPR011006">
    <property type="entry name" value="CheY-like_superfamily"/>
</dbReference>
<sequence>MKTALIVEDSQTDQNFFSSHLQKAGFSVTAVSTVEEAETKVKANKPDLIILDVILPGQSGFELCRELKSQDETKNIPIIICSTKETNVDKMWGDMLGANAYLVKPVDPDEFVNTAKKFAN</sequence>
<feature type="domain" description="Response regulatory" evidence="4">
    <location>
        <begin position="3"/>
        <end position="119"/>
    </location>
</feature>
<keyword evidence="2" id="KW-0902">Two-component regulatory system</keyword>
<evidence type="ECO:0000256" key="3">
    <source>
        <dbReference type="PROSITE-ProRule" id="PRU00169"/>
    </source>
</evidence>
<accession>A0A5B8NMK7</accession>
<dbReference type="RefSeq" id="WP_146296351.1">
    <property type="nucleotide sequence ID" value="NZ_CP042326.1"/>
</dbReference>
<gene>
    <name evidence="5" type="ORF">FRE64_11505</name>
</gene>
<dbReference type="Proteomes" id="UP000318453">
    <property type="component" value="Chromosome"/>
</dbReference>
<dbReference type="PANTHER" id="PTHR44591">
    <property type="entry name" value="STRESS RESPONSE REGULATOR PROTEIN 1"/>
    <property type="match status" value="1"/>
</dbReference>
<dbReference type="SUPFAM" id="SSF52172">
    <property type="entry name" value="CheY-like"/>
    <property type="match status" value="1"/>
</dbReference>
<dbReference type="SMART" id="SM00448">
    <property type="entry name" value="REC"/>
    <property type="match status" value="1"/>
</dbReference>
<evidence type="ECO:0000256" key="2">
    <source>
        <dbReference type="ARBA" id="ARBA00023012"/>
    </source>
</evidence>
<dbReference type="AlphaFoldDB" id="A0A5B8NMK7"/>
<feature type="modified residue" description="4-aspartylphosphate" evidence="3">
    <location>
        <position position="52"/>
    </location>
</feature>
<keyword evidence="6" id="KW-1185">Reference proteome</keyword>
<evidence type="ECO:0000256" key="1">
    <source>
        <dbReference type="ARBA" id="ARBA00022553"/>
    </source>
</evidence>
<keyword evidence="1 3" id="KW-0597">Phosphoprotein</keyword>
<dbReference type="KEGG" id="enn:FRE64_11505"/>
<name>A0A5B8NMK7_9CHRO</name>
<organism evidence="5 6">
    <name type="scientific">Euhalothece natronophila Z-M001</name>
    <dbReference type="NCBI Taxonomy" id="522448"/>
    <lineage>
        <taxon>Bacteria</taxon>
        <taxon>Bacillati</taxon>
        <taxon>Cyanobacteriota</taxon>
        <taxon>Cyanophyceae</taxon>
        <taxon>Oscillatoriophycideae</taxon>
        <taxon>Chroococcales</taxon>
        <taxon>Halothecacae</taxon>
        <taxon>Halothece cluster</taxon>
        <taxon>Euhalothece</taxon>
    </lineage>
</organism>
<dbReference type="EMBL" id="CP042326">
    <property type="protein sequence ID" value="QDZ40522.1"/>
    <property type="molecule type" value="Genomic_DNA"/>
</dbReference>
<dbReference type="InterPro" id="IPR050595">
    <property type="entry name" value="Bact_response_regulator"/>
</dbReference>
<evidence type="ECO:0000313" key="6">
    <source>
        <dbReference type="Proteomes" id="UP000318453"/>
    </source>
</evidence>
<dbReference type="PROSITE" id="PS50110">
    <property type="entry name" value="RESPONSE_REGULATORY"/>
    <property type="match status" value="1"/>
</dbReference>
<evidence type="ECO:0000313" key="5">
    <source>
        <dbReference type="EMBL" id="QDZ40522.1"/>
    </source>
</evidence>
<dbReference type="Gene3D" id="3.40.50.2300">
    <property type="match status" value="1"/>
</dbReference>
<dbReference type="GO" id="GO:0000160">
    <property type="term" value="P:phosphorelay signal transduction system"/>
    <property type="evidence" value="ECO:0007669"/>
    <property type="project" value="UniProtKB-KW"/>
</dbReference>
<dbReference type="PANTHER" id="PTHR44591:SF14">
    <property type="entry name" value="PROTEIN PILG"/>
    <property type="match status" value="1"/>
</dbReference>
<protein>
    <submittedName>
        <fullName evidence="5">Response regulator</fullName>
    </submittedName>
</protein>
<dbReference type="OrthoDB" id="582422at2"/>
<evidence type="ECO:0000259" key="4">
    <source>
        <dbReference type="PROSITE" id="PS50110"/>
    </source>
</evidence>
<dbReference type="InterPro" id="IPR001789">
    <property type="entry name" value="Sig_transdc_resp-reg_receiver"/>
</dbReference>